<dbReference type="Gene3D" id="1.10.8.60">
    <property type="match status" value="1"/>
</dbReference>
<evidence type="ECO:0000256" key="6">
    <source>
        <dbReference type="ARBA" id="ARBA00023163"/>
    </source>
</evidence>
<dbReference type="InterPro" id="IPR009057">
    <property type="entry name" value="Homeodomain-like_sf"/>
</dbReference>
<dbReference type="Pfam" id="PF00158">
    <property type="entry name" value="Sigma54_activat"/>
    <property type="match status" value="1"/>
</dbReference>
<name>A0A1M5G7T4_9BACT</name>
<evidence type="ECO:0000256" key="5">
    <source>
        <dbReference type="ARBA" id="ARBA00023159"/>
    </source>
</evidence>
<evidence type="ECO:0000313" key="9">
    <source>
        <dbReference type="EMBL" id="SHF99805.1"/>
    </source>
</evidence>
<dbReference type="InterPro" id="IPR025662">
    <property type="entry name" value="Sigma_54_int_dom_ATP-bd_1"/>
</dbReference>
<protein>
    <submittedName>
        <fullName evidence="9">Nif-specific regulatory protein</fullName>
    </submittedName>
</protein>
<dbReference type="Gene3D" id="1.10.10.60">
    <property type="entry name" value="Homeodomain-like"/>
    <property type="match status" value="1"/>
</dbReference>
<dbReference type="EMBL" id="FQVB01000035">
    <property type="protein sequence ID" value="SHF99805.1"/>
    <property type="molecule type" value="Genomic_DNA"/>
</dbReference>
<dbReference type="RefSeq" id="WP_073041009.1">
    <property type="nucleotide sequence ID" value="NZ_FQVB01000035.1"/>
</dbReference>
<dbReference type="InterPro" id="IPR002078">
    <property type="entry name" value="Sigma_54_int"/>
</dbReference>
<dbReference type="SUPFAM" id="SSF46689">
    <property type="entry name" value="Homeodomain-like"/>
    <property type="match status" value="1"/>
</dbReference>
<dbReference type="Pfam" id="PF25601">
    <property type="entry name" value="AAA_lid_14"/>
    <property type="match status" value="1"/>
</dbReference>
<keyword evidence="4" id="KW-0238">DNA-binding</keyword>
<dbReference type="InterPro" id="IPR058031">
    <property type="entry name" value="AAA_lid_NorR"/>
</dbReference>
<keyword evidence="7" id="KW-0175">Coiled coil</keyword>
<dbReference type="FunFam" id="3.40.50.300:FF:000006">
    <property type="entry name" value="DNA-binding transcriptional regulator NtrC"/>
    <property type="match status" value="1"/>
</dbReference>
<keyword evidence="10" id="KW-1185">Reference proteome</keyword>
<dbReference type="GO" id="GO:0043565">
    <property type="term" value="F:sequence-specific DNA binding"/>
    <property type="evidence" value="ECO:0007669"/>
    <property type="project" value="InterPro"/>
</dbReference>
<dbReference type="InterPro" id="IPR025943">
    <property type="entry name" value="Sigma_54_int_dom_ATP-bd_2"/>
</dbReference>
<dbReference type="Gene3D" id="3.40.50.300">
    <property type="entry name" value="P-loop containing nucleotide triphosphate hydrolases"/>
    <property type="match status" value="1"/>
</dbReference>
<dbReference type="AlphaFoldDB" id="A0A1M5G7T4"/>
<dbReference type="InterPro" id="IPR002197">
    <property type="entry name" value="HTH_Fis"/>
</dbReference>
<evidence type="ECO:0000256" key="1">
    <source>
        <dbReference type="ARBA" id="ARBA00022741"/>
    </source>
</evidence>
<dbReference type="InterPro" id="IPR003018">
    <property type="entry name" value="GAF"/>
</dbReference>
<dbReference type="SUPFAM" id="SSF52540">
    <property type="entry name" value="P-loop containing nucleoside triphosphate hydrolases"/>
    <property type="match status" value="1"/>
</dbReference>
<keyword evidence="2" id="KW-0067">ATP-binding</keyword>
<dbReference type="Pfam" id="PF02954">
    <property type="entry name" value="HTH_8"/>
    <property type="match status" value="1"/>
</dbReference>
<organism evidence="9 10">
    <name type="scientific">Desulfacinum infernum DSM 9756</name>
    <dbReference type="NCBI Taxonomy" id="1121391"/>
    <lineage>
        <taxon>Bacteria</taxon>
        <taxon>Pseudomonadati</taxon>
        <taxon>Thermodesulfobacteriota</taxon>
        <taxon>Syntrophobacteria</taxon>
        <taxon>Syntrophobacterales</taxon>
        <taxon>Syntrophobacteraceae</taxon>
        <taxon>Desulfacinum</taxon>
    </lineage>
</organism>
<dbReference type="PRINTS" id="PR01590">
    <property type="entry name" value="HTHFIS"/>
</dbReference>
<gene>
    <name evidence="9" type="ORF">SAMN02745206_03076</name>
</gene>
<dbReference type="InterPro" id="IPR003593">
    <property type="entry name" value="AAA+_ATPase"/>
</dbReference>
<dbReference type="GO" id="GO:0006355">
    <property type="term" value="P:regulation of DNA-templated transcription"/>
    <property type="evidence" value="ECO:0007669"/>
    <property type="project" value="InterPro"/>
</dbReference>
<sequence length="542" mass="60047">MAAEVSHSASGTNGAAGRMGVLLGLSLRLHRFVDLNSLMRHTLPELRRIMDVEAVSIMLPESEGEALRMVWTENTGGVSDEAVRRSRIPMGQSIAGSLFKSRKTQVISDVREDPRHFPGVDRAAGFESRSILAIPLMSGNRTVGVLECINKRRGRFEREDVELGEALAGILCLAIEKAELIGRLERANAELRALVDLRSRQLEQIEREKQRLLREVEGRYHFEQIVGSSNAMLRVFHHARHAVDSDITVLIQGETGTGKELIARCLHFGGSRKAGPFVAENCATIAPGLFASELFGHVKGAFSGADKDRKGLIERADGGTLFLDEIGDLPMEIQKGLLRALEDGCFRPVGSNEIRRSDFRLITATHKDLQREVEAGRFREDLYYRIGVFRIHLPPLRERHGDIPLLASFFLRKFNEKYQKNLPAIDPAALQCLESWPFLGNVRELRNEIERAVAVAEDGRPIGLEHLSPRLVGNASPSCRSHPGNLKDRVEALERTLIVDALKACGGNQTKAADLLGLSRYGLAKKIKRYGLSDAVLACQPD</sequence>
<dbReference type="STRING" id="1121391.SAMN02745206_03076"/>
<dbReference type="PROSITE" id="PS50045">
    <property type="entry name" value="SIGMA54_INTERACT_4"/>
    <property type="match status" value="1"/>
</dbReference>
<keyword evidence="6" id="KW-0804">Transcription</keyword>
<evidence type="ECO:0000259" key="8">
    <source>
        <dbReference type="PROSITE" id="PS50045"/>
    </source>
</evidence>
<dbReference type="OrthoDB" id="9761019at2"/>
<dbReference type="PANTHER" id="PTHR32071">
    <property type="entry name" value="TRANSCRIPTIONAL REGULATORY PROTEIN"/>
    <property type="match status" value="1"/>
</dbReference>
<keyword evidence="3" id="KW-0805">Transcription regulation</keyword>
<evidence type="ECO:0000256" key="3">
    <source>
        <dbReference type="ARBA" id="ARBA00023015"/>
    </source>
</evidence>
<keyword evidence="1" id="KW-0547">Nucleotide-binding</keyword>
<feature type="coiled-coil region" evidence="7">
    <location>
        <begin position="177"/>
        <end position="215"/>
    </location>
</feature>
<dbReference type="PANTHER" id="PTHR32071:SF117">
    <property type="entry name" value="PTS-DEPENDENT DIHYDROXYACETONE KINASE OPERON REGULATORY PROTEIN-RELATED"/>
    <property type="match status" value="1"/>
</dbReference>
<dbReference type="PROSITE" id="PS00676">
    <property type="entry name" value="SIGMA54_INTERACT_2"/>
    <property type="match status" value="1"/>
</dbReference>
<dbReference type="PROSITE" id="PS00675">
    <property type="entry name" value="SIGMA54_INTERACT_1"/>
    <property type="match status" value="1"/>
</dbReference>
<evidence type="ECO:0000256" key="7">
    <source>
        <dbReference type="SAM" id="Coils"/>
    </source>
</evidence>
<dbReference type="SMART" id="SM00382">
    <property type="entry name" value="AAA"/>
    <property type="match status" value="1"/>
</dbReference>
<dbReference type="InterPro" id="IPR029016">
    <property type="entry name" value="GAF-like_dom_sf"/>
</dbReference>
<evidence type="ECO:0000313" key="10">
    <source>
        <dbReference type="Proteomes" id="UP000184076"/>
    </source>
</evidence>
<dbReference type="InterPro" id="IPR027417">
    <property type="entry name" value="P-loop_NTPase"/>
</dbReference>
<feature type="domain" description="Sigma-54 factor interaction" evidence="8">
    <location>
        <begin position="225"/>
        <end position="454"/>
    </location>
</feature>
<dbReference type="CDD" id="cd00009">
    <property type="entry name" value="AAA"/>
    <property type="match status" value="1"/>
</dbReference>
<reference evidence="10" key="1">
    <citation type="submission" date="2016-11" db="EMBL/GenBank/DDBJ databases">
        <authorList>
            <person name="Varghese N."/>
            <person name="Submissions S."/>
        </authorList>
    </citation>
    <scope>NUCLEOTIDE SEQUENCE [LARGE SCALE GENOMIC DNA]</scope>
    <source>
        <strain evidence="10">DSM 9756</strain>
    </source>
</reference>
<dbReference type="Pfam" id="PF01590">
    <property type="entry name" value="GAF"/>
    <property type="match status" value="1"/>
</dbReference>
<keyword evidence="5" id="KW-0010">Activator</keyword>
<evidence type="ECO:0000256" key="2">
    <source>
        <dbReference type="ARBA" id="ARBA00022840"/>
    </source>
</evidence>
<dbReference type="GO" id="GO:0005524">
    <property type="term" value="F:ATP binding"/>
    <property type="evidence" value="ECO:0007669"/>
    <property type="project" value="UniProtKB-KW"/>
</dbReference>
<dbReference type="Proteomes" id="UP000184076">
    <property type="component" value="Unassembled WGS sequence"/>
</dbReference>
<dbReference type="Gene3D" id="3.30.450.40">
    <property type="match status" value="1"/>
</dbReference>
<evidence type="ECO:0000256" key="4">
    <source>
        <dbReference type="ARBA" id="ARBA00023125"/>
    </source>
</evidence>
<proteinExistence type="predicted"/>
<dbReference type="SMART" id="SM00065">
    <property type="entry name" value="GAF"/>
    <property type="match status" value="1"/>
</dbReference>
<accession>A0A1M5G7T4</accession>
<dbReference type="SUPFAM" id="SSF55781">
    <property type="entry name" value="GAF domain-like"/>
    <property type="match status" value="1"/>
</dbReference>